<keyword evidence="4" id="KW-0472">Membrane</keyword>
<evidence type="ECO:0000313" key="6">
    <source>
        <dbReference type="EMBL" id="SEF82731.1"/>
    </source>
</evidence>
<comment type="subcellular location">
    <subcellularLocation>
        <location evidence="1">Membrane</location>
        <topology evidence="1">Single-pass membrane protein</topology>
    </subcellularLocation>
</comment>
<proteinExistence type="predicted"/>
<dbReference type="PANTHER" id="PTHR36985:SF1">
    <property type="entry name" value="TRANSLOCATION AND ASSEMBLY MODULE SUBUNIT TAMB"/>
    <property type="match status" value="1"/>
</dbReference>
<dbReference type="Proteomes" id="UP000236745">
    <property type="component" value="Unassembled WGS sequence"/>
</dbReference>
<protein>
    <submittedName>
        <fullName evidence="6">Autotransporter secretion inner membrane protein TamB</fullName>
    </submittedName>
</protein>
<evidence type="ECO:0000256" key="4">
    <source>
        <dbReference type="ARBA" id="ARBA00023136"/>
    </source>
</evidence>
<dbReference type="Pfam" id="PF04357">
    <property type="entry name" value="TamB"/>
    <property type="match status" value="1"/>
</dbReference>
<reference evidence="6 7" key="1">
    <citation type="submission" date="2016-10" db="EMBL/GenBank/DDBJ databases">
        <authorList>
            <person name="de Groot N.N."/>
        </authorList>
    </citation>
    <scope>NUCLEOTIDE SEQUENCE [LARGE SCALE GENOMIC DNA]</scope>
    <source>
        <strain evidence="6 7">DSM 22012</strain>
    </source>
</reference>
<name>A0A1H5V7K5_9GAMM</name>
<gene>
    <name evidence="6" type="ORF">SAMN05444390_101631</name>
</gene>
<dbReference type="RefSeq" id="WP_104001603.1">
    <property type="nucleotide sequence ID" value="NZ_FNVQ01000001.1"/>
</dbReference>
<evidence type="ECO:0000313" key="7">
    <source>
        <dbReference type="Proteomes" id="UP000236745"/>
    </source>
</evidence>
<dbReference type="AlphaFoldDB" id="A0A1H5V7K5"/>
<dbReference type="OrthoDB" id="5555605at2"/>
<evidence type="ECO:0000259" key="5">
    <source>
        <dbReference type="Pfam" id="PF04357"/>
    </source>
</evidence>
<dbReference type="InterPro" id="IPR007452">
    <property type="entry name" value="TamB_C"/>
</dbReference>
<keyword evidence="3" id="KW-1133">Transmembrane helix</keyword>
<sequence>MRRSLRWIRRLLLALLVLIILLLAVMIFLVSSETGTRWVFDLAQRWVPALQVDSIKGALTGPLDLEGVSFRPPQGSGVELDRLQLEWSPGKLFSAQLSVQRLALGGLLILPGEPASAEPESQGPYTGFSLPDSIALPLGIDIQEVSLNGLRIDGQPDALVNSLKIKTHMAQSDLVLDQFSLDAPMGTASLTGQMSLKGDYPLDLTSDLLLRLPERPEIALKGRLQGPLDAIALTQDVSGPLRARLDAELEGVTGREPHWQAQLGLETIDLVALAPEAAAAELSDISARLEASGSFSGAELSLNGGFSQAQTGPMQLSLQASADTERAEIKQLNLVQTEGPARVELTGHIAPLTPEGELALDFNWSDLAYPMVGAEPQFASPKGSLLLSGTLNGYLAELDIGVQAPPLEAISLTGEARGNLQAIDSLDLIAQAPEGRAEISGSAAWQPMPVWNVNIEADQLDPGYFVAEWPGKISALIHTEGQIDAEPALSARIERLGGTLRQQPLSGQGEVSLSGGVWQLQGLDLGWSDAKVSASGEVGEAIALNFDLSLPALDKLLPDAGGQLNASGTVGGTPAMPAIEANLSGSALRWQSYQVGAVDGRVNFDPQWRSAADIALQASALNLAGQVIDSVNLAVSGTDQALNTELDVKAGEDSLSAALDGSLRLEETEWGFDGRLSKLAVTQSAAGTWRLNQPAALSLAPNRYRLDQLCLAAQAGQGRLCAQGSLEDSAILGQFSLDQLPLALVQPYLPPGAEIKGYVDGEGRFESQGQRMDYALKIELPEAGVSSAERDLALTLDTTALTVEGDQKLAQVRFNAPLPELKGSLNASIDIDNPTTDPGLEGQVRLDLPQLDALNVLSADLVIHKGQARADLDLAGKVSAPQVRGQLLLDEGDMEIPAFGLHLTDMRVNLRDSDTPDKLLLDGTVTSGEGSLVLAGELWPLESRIDATLKGENFQAVDTREMAVRISTDMSLAVDPERIAVGGKLIVPEALIRPPKASPNAASRSADLVVIEEGADGEQALGPALDLDLSVELGDNVRVDAFGFTGLLRGALRVQQQGQGVPRGTGRLGVQSGEYTLYGQQLTITRGDVLFTGGPVTNPGLDLRVDREVEDVTVGAVVSGTLRTPDLALTSSPSMPDNHILSYLVLGRAPGSASSGEQQMLMRMALALAGGQKIAGRIQETFHVDEVGIGSGDSGEDTSFYIGKYLTPDLYIKYGVGLGDTVNTFLVRYRLATRWLLESTTSSEASGGDLIYSFER</sequence>
<feature type="domain" description="Translocation and assembly module TamB C-terminal" evidence="5">
    <location>
        <begin position="927"/>
        <end position="1255"/>
    </location>
</feature>
<evidence type="ECO:0000256" key="2">
    <source>
        <dbReference type="ARBA" id="ARBA00022692"/>
    </source>
</evidence>
<dbReference type="PANTHER" id="PTHR36985">
    <property type="entry name" value="TRANSLOCATION AND ASSEMBLY MODULE SUBUNIT TAMB"/>
    <property type="match status" value="1"/>
</dbReference>
<keyword evidence="7" id="KW-1185">Reference proteome</keyword>
<accession>A0A1H5V7K5</accession>
<dbReference type="GO" id="GO:0009306">
    <property type="term" value="P:protein secretion"/>
    <property type="evidence" value="ECO:0007669"/>
    <property type="project" value="InterPro"/>
</dbReference>
<dbReference type="GO" id="GO:0097347">
    <property type="term" value="C:TAM protein secretion complex"/>
    <property type="evidence" value="ECO:0007669"/>
    <property type="project" value="TreeGrafter"/>
</dbReference>
<dbReference type="GO" id="GO:0005886">
    <property type="term" value="C:plasma membrane"/>
    <property type="evidence" value="ECO:0007669"/>
    <property type="project" value="InterPro"/>
</dbReference>
<evidence type="ECO:0000256" key="3">
    <source>
        <dbReference type="ARBA" id="ARBA00022989"/>
    </source>
</evidence>
<evidence type="ECO:0000256" key="1">
    <source>
        <dbReference type="ARBA" id="ARBA00004167"/>
    </source>
</evidence>
<organism evidence="6 7">
    <name type="scientific">Marinobacterium lutimaris</name>
    <dbReference type="NCBI Taxonomy" id="568106"/>
    <lineage>
        <taxon>Bacteria</taxon>
        <taxon>Pseudomonadati</taxon>
        <taxon>Pseudomonadota</taxon>
        <taxon>Gammaproteobacteria</taxon>
        <taxon>Oceanospirillales</taxon>
        <taxon>Oceanospirillaceae</taxon>
        <taxon>Marinobacterium</taxon>
    </lineage>
</organism>
<keyword evidence="2" id="KW-0812">Transmembrane</keyword>
<dbReference type="EMBL" id="FNVQ01000001">
    <property type="protein sequence ID" value="SEF82731.1"/>
    <property type="molecule type" value="Genomic_DNA"/>
</dbReference>